<feature type="transmembrane region" description="Helical" evidence="1">
    <location>
        <begin position="20"/>
        <end position="39"/>
    </location>
</feature>
<dbReference type="STRING" id="1714355.BTO28_08625"/>
<proteinExistence type="predicted"/>
<dbReference type="RefSeq" id="WP_076765295.1">
    <property type="nucleotide sequence ID" value="NZ_MSFI01000012.1"/>
</dbReference>
<sequence>MEIDFSPLEDLMKTLVIKAVWFSVAVIVAAVIVTVVLKFLRVPRFISKYFVIAAMLGTAYYWATHYF</sequence>
<feature type="transmembrane region" description="Helical" evidence="1">
    <location>
        <begin position="46"/>
        <end position="63"/>
    </location>
</feature>
<protein>
    <submittedName>
        <fullName evidence="2">Uncharacterized protein</fullName>
    </submittedName>
</protein>
<keyword evidence="3" id="KW-1185">Reference proteome</keyword>
<gene>
    <name evidence="2" type="ORF">BTO28_08625</name>
</gene>
<reference evidence="2 3" key="1">
    <citation type="submission" date="2016-12" db="EMBL/GenBank/DDBJ databases">
        <title>Domibacillus sp. SAB 38T whole genome sequencing.</title>
        <authorList>
            <person name="Verma A."/>
            <person name="Ojha A.K."/>
            <person name="Krishnamurthi S."/>
        </authorList>
    </citation>
    <scope>NUCLEOTIDE SEQUENCE [LARGE SCALE GENOMIC DNA]</scope>
    <source>
        <strain evidence="2 3">SAB 38</strain>
    </source>
</reference>
<dbReference type="EMBL" id="MSFI01000012">
    <property type="protein sequence ID" value="OMP67041.1"/>
    <property type="molecule type" value="Genomic_DNA"/>
</dbReference>
<dbReference type="Proteomes" id="UP000188613">
    <property type="component" value="Unassembled WGS sequence"/>
</dbReference>
<name>A0A1V2A7R0_9BACI</name>
<comment type="caution">
    <text evidence="2">The sequence shown here is derived from an EMBL/GenBank/DDBJ whole genome shotgun (WGS) entry which is preliminary data.</text>
</comment>
<evidence type="ECO:0000313" key="2">
    <source>
        <dbReference type="EMBL" id="OMP67041.1"/>
    </source>
</evidence>
<accession>A0A1V2A7R0</accession>
<dbReference type="AlphaFoldDB" id="A0A1V2A7R0"/>
<keyword evidence="1" id="KW-1133">Transmembrane helix</keyword>
<evidence type="ECO:0000256" key="1">
    <source>
        <dbReference type="SAM" id="Phobius"/>
    </source>
</evidence>
<keyword evidence="1" id="KW-0472">Membrane</keyword>
<organism evidence="2 3">
    <name type="scientific">Domibacillus epiphyticus</name>
    <dbReference type="NCBI Taxonomy" id="1714355"/>
    <lineage>
        <taxon>Bacteria</taxon>
        <taxon>Bacillati</taxon>
        <taxon>Bacillota</taxon>
        <taxon>Bacilli</taxon>
        <taxon>Bacillales</taxon>
        <taxon>Bacillaceae</taxon>
        <taxon>Domibacillus</taxon>
    </lineage>
</organism>
<keyword evidence="1" id="KW-0812">Transmembrane</keyword>
<evidence type="ECO:0000313" key="3">
    <source>
        <dbReference type="Proteomes" id="UP000188613"/>
    </source>
</evidence>